<keyword evidence="5" id="KW-0067">ATP-binding</keyword>
<dbReference type="SUPFAM" id="SSF142764">
    <property type="entry name" value="YgbK-like"/>
    <property type="match status" value="1"/>
</dbReference>
<evidence type="ECO:0000259" key="8">
    <source>
        <dbReference type="Pfam" id="PF17042"/>
    </source>
</evidence>
<dbReference type="Proteomes" id="UP001387100">
    <property type="component" value="Unassembled WGS sequence"/>
</dbReference>
<evidence type="ECO:0000256" key="6">
    <source>
        <dbReference type="ARBA" id="ARBA00023277"/>
    </source>
</evidence>
<feature type="domain" description="Four-carbon acid sugar kinase nucleotide binding" evidence="8">
    <location>
        <begin position="278"/>
        <end position="424"/>
    </location>
</feature>
<evidence type="ECO:0000256" key="5">
    <source>
        <dbReference type="ARBA" id="ARBA00022840"/>
    </source>
</evidence>
<name>A0ABU8RK67_9ACTN</name>
<evidence type="ECO:0000256" key="2">
    <source>
        <dbReference type="ARBA" id="ARBA00022679"/>
    </source>
</evidence>
<keyword evidence="2" id="KW-0808">Transferase</keyword>
<evidence type="ECO:0000256" key="1">
    <source>
        <dbReference type="ARBA" id="ARBA00005715"/>
    </source>
</evidence>
<keyword evidence="6" id="KW-0119">Carbohydrate metabolism</keyword>
<dbReference type="InterPro" id="IPR037051">
    <property type="entry name" value="4-carb_acid_sugar_kinase_N_sf"/>
</dbReference>
<evidence type="ECO:0000313" key="10">
    <source>
        <dbReference type="Proteomes" id="UP001387100"/>
    </source>
</evidence>
<evidence type="ECO:0000259" key="7">
    <source>
        <dbReference type="Pfam" id="PF07005"/>
    </source>
</evidence>
<comment type="caution">
    <text evidence="9">The sequence shown here is derived from an EMBL/GenBank/DDBJ whole genome shotgun (WGS) entry which is preliminary data.</text>
</comment>
<keyword evidence="3" id="KW-0547">Nucleotide-binding</keyword>
<dbReference type="Pfam" id="PF17042">
    <property type="entry name" value="NBD_C"/>
    <property type="match status" value="1"/>
</dbReference>
<dbReference type="Gene3D" id="3.40.980.20">
    <property type="entry name" value="Four-carbon acid sugar kinase, nucleotide binding domain"/>
    <property type="match status" value="1"/>
</dbReference>
<reference evidence="9 10" key="1">
    <citation type="journal article" date="2017" name="Int. J. Syst. Evol. Microbiol.">
        <title>Pseudokineococcus basanitobsidens sp. nov., isolated from volcanic rock.</title>
        <authorList>
            <person name="Lee D.W."/>
            <person name="Park M.Y."/>
            <person name="Kim J.J."/>
            <person name="Kim B.S."/>
        </authorList>
    </citation>
    <scope>NUCLEOTIDE SEQUENCE [LARGE SCALE GENOMIC DNA]</scope>
    <source>
        <strain evidence="9 10">DSM 103726</strain>
    </source>
</reference>
<evidence type="ECO:0000256" key="4">
    <source>
        <dbReference type="ARBA" id="ARBA00022777"/>
    </source>
</evidence>
<dbReference type="InterPro" id="IPR042213">
    <property type="entry name" value="NBD_C_sf"/>
</dbReference>
<sequence>MTPAGTGRAGTWDAALVADDLTGAGDSAVRFADGGWRTVLAVGAGAASSPAPVERPSLLALSADVRAAAPGTAREVLRQRFRALLAAGVPRLYLKVDSTLRGSVAAQVAGALDLWTDVRPDGFAVVCPAYPAMGRTVEQGRALVDGVPLERAAAGADPVTPVLTSVLAELLPGSRRVVVDEEDAPVGDADGEPVDADGAALARSLLAAADGGARVLTVDAADDAALERVARAVARCGDRALPVGSAGLADPMARLWWPAGAARAPRRRVEEAREGPLLVLVTSLHPVAREQVERLAGRAGTVVVRHPDADGDEAVEVPPEALAADVVVLAPQRPGHGGPSRDAAAVATSAAAALDRLHRRLGASAVVAVGGDGAAALLERWGATGLDVHGALAAGVPAGALVGGRAAGLAFASKAGGFGGPSTLLDVVDRLAGARRPRAAPR</sequence>
<dbReference type="RefSeq" id="WP_339574875.1">
    <property type="nucleotide sequence ID" value="NZ_JBBIAA010000008.1"/>
</dbReference>
<dbReference type="EMBL" id="JBBIAA010000008">
    <property type="protein sequence ID" value="MEJ5945490.1"/>
    <property type="molecule type" value="Genomic_DNA"/>
</dbReference>
<dbReference type="Gene3D" id="3.40.50.10840">
    <property type="entry name" value="Putative sugar-binding, N-terminal domain"/>
    <property type="match status" value="1"/>
</dbReference>
<gene>
    <name evidence="9" type="ORF">WDZ17_09330</name>
</gene>
<keyword evidence="4 9" id="KW-0418">Kinase</keyword>
<proteinExistence type="inferred from homology"/>
<keyword evidence="10" id="KW-1185">Reference proteome</keyword>
<dbReference type="GO" id="GO:0016301">
    <property type="term" value="F:kinase activity"/>
    <property type="evidence" value="ECO:0007669"/>
    <property type="project" value="UniProtKB-KW"/>
</dbReference>
<comment type="similarity">
    <text evidence="1">Belongs to the four-carbon acid sugar kinase family.</text>
</comment>
<accession>A0ABU8RK67</accession>
<dbReference type="InterPro" id="IPR031475">
    <property type="entry name" value="NBD_C"/>
</dbReference>
<feature type="domain" description="Four-carbon acid sugar kinase N-terminal" evidence="7">
    <location>
        <begin position="16"/>
        <end position="250"/>
    </location>
</feature>
<dbReference type="InterPro" id="IPR010737">
    <property type="entry name" value="4-carb_acid_sugar_kinase_N"/>
</dbReference>
<evidence type="ECO:0000256" key="3">
    <source>
        <dbReference type="ARBA" id="ARBA00022741"/>
    </source>
</evidence>
<evidence type="ECO:0000313" key="9">
    <source>
        <dbReference type="EMBL" id="MEJ5945490.1"/>
    </source>
</evidence>
<protein>
    <submittedName>
        <fullName evidence="9">Four-carbon acid sugar kinase family protein</fullName>
    </submittedName>
</protein>
<dbReference type="Pfam" id="PF07005">
    <property type="entry name" value="SBD_N"/>
    <property type="match status" value="1"/>
</dbReference>
<organism evidence="9 10">
    <name type="scientific">Pseudokineococcus basanitobsidens</name>
    <dbReference type="NCBI Taxonomy" id="1926649"/>
    <lineage>
        <taxon>Bacteria</taxon>
        <taxon>Bacillati</taxon>
        <taxon>Actinomycetota</taxon>
        <taxon>Actinomycetes</taxon>
        <taxon>Kineosporiales</taxon>
        <taxon>Kineosporiaceae</taxon>
        <taxon>Pseudokineococcus</taxon>
    </lineage>
</organism>